<dbReference type="Proteomes" id="UP000266723">
    <property type="component" value="Unassembled WGS sequence"/>
</dbReference>
<accession>A0ABQ7BTN9</accession>
<proteinExistence type="predicted"/>
<protein>
    <submittedName>
        <fullName evidence="1">Uncharacterized protein</fullName>
    </submittedName>
</protein>
<name>A0ABQ7BTN9_BRACR</name>
<organism evidence="1 2">
    <name type="scientific">Brassica cretica</name>
    <name type="common">Mustard</name>
    <dbReference type="NCBI Taxonomy" id="69181"/>
    <lineage>
        <taxon>Eukaryota</taxon>
        <taxon>Viridiplantae</taxon>
        <taxon>Streptophyta</taxon>
        <taxon>Embryophyta</taxon>
        <taxon>Tracheophyta</taxon>
        <taxon>Spermatophyta</taxon>
        <taxon>Magnoliopsida</taxon>
        <taxon>eudicotyledons</taxon>
        <taxon>Gunneridae</taxon>
        <taxon>Pentapetalae</taxon>
        <taxon>rosids</taxon>
        <taxon>malvids</taxon>
        <taxon>Brassicales</taxon>
        <taxon>Brassicaceae</taxon>
        <taxon>Brassiceae</taxon>
        <taxon>Brassica</taxon>
    </lineage>
</organism>
<sequence length="70" mass="8138">MPCFSNGSRLTRYRSEPVVVRRGGPDLLTFYTSRTWKTRGGDPWWTVAPFCSSLLHISDMLTLTTRDKEW</sequence>
<evidence type="ECO:0000313" key="1">
    <source>
        <dbReference type="EMBL" id="KAF3542742.1"/>
    </source>
</evidence>
<comment type="caution">
    <text evidence="1">The sequence shown here is derived from an EMBL/GenBank/DDBJ whole genome shotgun (WGS) entry which is preliminary data.</text>
</comment>
<reference evidence="1 2" key="1">
    <citation type="journal article" date="2020" name="BMC Genomics">
        <title>Intraspecific diversification of the crop wild relative Brassica cretica Lam. using demographic model selection.</title>
        <authorList>
            <person name="Kioukis A."/>
            <person name="Michalopoulou V.A."/>
            <person name="Briers L."/>
            <person name="Pirintsos S."/>
            <person name="Studholme D.J."/>
            <person name="Pavlidis P."/>
            <person name="Sarris P.F."/>
        </authorList>
    </citation>
    <scope>NUCLEOTIDE SEQUENCE [LARGE SCALE GENOMIC DNA]</scope>
    <source>
        <strain evidence="2">cv. PFS-1207/04</strain>
    </source>
</reference>
<keyword evidence="2" id="KW-1185">Reference proteome</keyword>
<evidence type="ECO:0000313" key="2">
    <source>
        <dbReference type="Proteomes" id="UP000266723"/>
    </source>
</evidence>
<dbReference type="EMBL" id="QGKV02000832">
    <property type="protein sequence ID" value="KAF3542742.1"/>
    <property type="molecule type" value="Genomic_DNA"/>
</dbReference>
<gene>
    <name evidence="1" type="ORF">DY000_02008146</name>
</gene>